<dbReference type="InterPro" id="IPR012925">
    <property type="entry name" value="TipAS_dom"/>
</dbReference>
<reference evidence="6" key="1">
    <citation type="submission" date="2020-10" db="EMBL/GenBank/DDBJ databases">
        <title>Diversity and distribution of actinomycetes associated with coral in the coast of Hainan.</title>
        <authorList>
            <person name="Li F."/>
        </authorList>
    </citation>
    <scope>NUCLEOTIDE SEQUENCE</scope>
    <source>
        <strain evidence="6">HNM0983</strain>
    </source>
</reference>
<organism evidence="6 7">
    <name type="scientific">Saccharopolyspora montiporae</name>
    <dbReference type="NCBI Taxonomy" id="2781240"/>
    <lineage>
        <taxon>Bacteria</taxon>
        <taxon>Bacillati</taxon>
        <taxon>Actinomycetota</taxon>
        <taxon>Actinomycetes</taxon>
        <taxon>Pseudonocardiales</taxon>
        <taxon>Pseudonocardiaceae</taxon>
        <taxon>Saccharopolyspora</taxon>
    </lineage>
</organism>
<evidence type="ECO:0000256" key="2">
    <source>
        <dbReference type="ARBA" id="ARBA00023125"/>
    </source>
</evidence>
<evidence type="ECO:0000313" key="6">
    <source>
        <dbReference type="EMBL" id="MBE9374706.1"/>
    </source>
</evidence>
<dbReference type="EMBL" id="JADEYC010000015">
    <property type="protein sequence ID" value="MBE9374706.1"/>
    <property type="molecule type" value="Genomic_DNA"/>
</dbReference>
<evidence type="ECO:0000259" key="5">
    <source>
        <dbReference type="PROSITE" id="PS50937"/>
    </source>
</evidence>
<dbReference type="InterPro" id="IPR047057">
    <property type="entry name" value="MerR_fam"/>
</dbReference>
<dbReference type="PRINTS" id="PR00040">
    <property type="entry name" value="HTHMERR"/>
</dbReference>
<dbReference type="Pfam" id="PF13411">
    <property type="entry name" value="MerR_1"/>
    <property type="match status" value="1"/>
</dbReference>
<accession>A0A929FXI3</accession>
<dbReference type="PANTHER" id="PTHR30204">
    <property type="entry name" value="REDOX-CYCLING DRUG-SENSING TRANSCRIPTIONAL ACTIVATOR SOXR"/>
    <property type="match status" value="1"/>
</dbReference>
<proteinExistence type="predicted"/>
<name>A0A929FXI3_9PSEU</name>
<dbReference type="Gene3D" id="1.10.490.50">
    <property type="entry name" value="Antibiotic binding domain of TipA-like multidrug resistance regulators"/>
    <property type="match status" value="1"/>
</dbReference>
<feature type="domain" description="HTH merR-type" evidence="5">
    <location>
        <begin position="1"/>
        <end position="70"/>
    </location>
</feature>
<keyword evidence="7" id="KW-1185">Reference proteome</keyword>
<sequence length="247" mass="28618">MYAVGQVAKLAGVTVRTLHHYDEIGLLVPSARTSAGYRSYAESDLDRLRRILFYRELGFGLDEIADILSAGTDDAHLRRQRDLLTGRIDRLERMRRAVDRELEARTMGIDLTQQEKFEVFGDFDPDEHAAETERRWGGSDAYRESQRRMARYTKQDWQRFVAEQDVIHRELAEAKRSGIAPDSPEVMDLAERHRQHITRWCYECTSEIHRGLGEMYVADARFRSTYEQIEPGLAEYVYAAIEANAAR</sequence>
<dbReference type="PROSITE" id="PS00552">
    <property type="entry name" value="HTH_MERR_1"/>
    <property type="match status" value="1"/>
</dbReference>
<dbReference type="Gene3D" id="1.10.1660.10">
    <property type="match status" value="1"/>
</dbReference>
<dbReference type="InterPro" id="IPR009061">
    <property type="entry name" value="DNA-bd_dom_put_sf"/>
</dbReference>
<dbReference type="InterPro" id="IPR000551">
    <property type="entry name" value="MerR-type_HTH_dom"/>
</dbReference>
<dbReference type="CDD" id="cd01106">
    <property type="entry name" value="HTH_TipAL-Mta"/>
    <property type="match status" value="1"/>
</dbReference>
<comment type="caution">
    <text evidence="6">The sequence shown here is derived from an EMBL/GenBank/DDBJ whole genome shotgun (WGS) entry which is preliminary data.</text>
</comment>
<dbReference type="SMART" id="SM00422">
    <property type="entry name" value="HTH_MERR"/>
    <property type="match status" value="1"/>
</dbReference>
<dbReference type="Proteomes" id="UP000598360">
    <property type="component" value="Unassembled WGS sequence"/>
</dbReference>
<evidence type="ECO:0000256" key="3">
    <source>
        <dbReference type="ARBA" id="ARBA00023159"/>
    </source>
</evidence>
<dbReference type="GO" id="GO:0003677">
    <property type="term" value="F:DNA binding"/>
    <property type="evidence" value="ECO:0007669"/>
    <property type="project" value="UniProtKB-KW"/>
</dbReference>
<keyword evidence="1" id="KW-0805">Transcription regulation</keyword>
<dbReference type="GO" id="GO:0003700">
    <property type="term" value="F:DNA-binding transcription factor activity"/>
    <property type="evidence" value="ECO:0007669"/>
    <property type="project" value="InterPro"/>
</dbReference>
<keyword evidence="4" id="KW-0804">Transcription</keyword>
<dbReference type="PANTHER" id="PTHR30204:SF90">
    <property type="entry name" value="HTH-TYPE TRANSCRIPTIONAL ACTIVATOR MTA"/>
    <property type="match status" value="1"/>
</dbReference>
<keyword evidence="2" id="KW-0238">DNA-binding</keyword>
<evidence type="ECO:0000313" key="7">
    <source>
        <dbReference type="Proteomes" id="UP000598360"/>
    </source>
</evidence>
<dbReference type="Pfam" id="PF07739">
    <property type="entry name" value="TipAS"/>
    <property type="match status" value="1"/>
</dbReference>
<keyword evidence="3" id="KW-0010">Activator</keyword>
<dbReference type="SUPFAM" id="SSF89082">
    <property type="entry name" value="Antibiotic binding domain of TipA-like multidrug resistance regulators"/>
    <property type="match status" value="1"/>
</dbReference>
<evidence type="ECO:0000256" key="4">
    <source>
        <dbReference type="ARBA" id="ARBA00023163"/>
    </source>
</evidence>
<protein>
    <submittedName>
        <fullName evidence="6">MerR family transcriptional regulator</fullName>
    </submittedName>
</protein>
<dbReference type="InterPro" id="IPR036244">
    <property type="entry name" value="TipA-like_antibiotic-bd"/>
</dbReference>
<dbReference type="AlphaFoldDB" id="A0A929FXI3"/>
<dbReference type="SUPFAM" id="SSF46955">
    <property type="entry name" value="Putative DNA-binding domain"/>
    <property type="match status" value="1"/>
</dbReference>
<dbReference type="RefSeq" id="WP_193928154.1">
    <property type="nucleotide sequence ID" value="NZ_JADEYC010000015.1"/>
</dbReference>
<dbReference type="PROSITE" id="PS50937">
    <property type="entry name" value="HTH_MERR_2"/>
    <property type="match status" value="1"/>
</dbReference>
<gene>
    <name evidence="6" type="ORF">IQ251_09625</name>
</gene>
<evidence type="ECO:0000256" key="1">
    <source>
        <dbReference type="ARBA" id="ARBA00023015"/>
    </source>
</evidence>